<keyword evidence="2" id="KW-0472">Membrane</keyword>
<dbReference type="GO" id="GO:0019867">
    <property type="term" value="C:outer membrane"/>
    <property type="evidence" value="ECO:0007669"/>
    <property type="project" value="InterPro"/>
</dbReference>
<organism evidence="4">
    <name type="scientific">marine sediment metagenome</name>
    <dbReference type="NCBI Taxonomy" id="412755"/>
    <lineage>
        <taxon>unclassified sequences</taxon>
        <taxon>metagenomes</taxon>
        <taxon>ecological metagenomes</taxon>
    </lineage>
</organism>
<sequence length="238" mass="26910">ADIAPREGGGELEEEIRWRVLAKEVTIIPLTSDEPGQKHAEVNVKEGQTGEWSPGFAVSSDSGVIGQMIFEQRNFDISDWPESFDEFISVFWPEPGEPPRAFRGAGQSLRIALEPGVEVSQYLVSFTEPYFRDKPIALNVRGRSYERELESYDLGRLGVYVGFEERYQKRYRERWRKSVGFRVENIDVGNVRSNAPTGIQSVKGTNALAGVKFGIRRELVDNRFNPSTGHSFNAGYEQ</sequence>
<evidence type="ECO:0000259" key="3">
    <source>
        <dbReference type="Pfam" id="PF01103"/>
    </source>
</evidence>
<dbReference type="InterPro" id="IPR000184">
    <property type="entry name" value="Bac_surfAg_D15"/>
</dbReference>
<feature type="non-terminal residue" evidence="4">
    <location>
        <position position="1"/>
    </location>
</feature>
<gene>
    <name evidence="4" type="ORF">S01H1_75356</name>
</gene>
<dbReference type="Pfam" id="PF01103">
    <property type="entry name" value="Omp85"/>
    <property type="match status" value="1"/>
</dbReference>
<evidence type="ECO:0000256" key="1">
    <source>
        <dbReference type="ARBA" id="ARBA00004370"/>
    </source>
</evidence>
<dbReference type="EMBL" id="BARS01050482">
    <property type="protein sequence ID" value="GAG48843.1"/>
    <property type="molecule type" value="Genomic_DNA"/>
</dbReference>
<comment type="caution">
    <text evidence="4">The sequence shown here is derived from an EMBL/GenBank/DDBJ whole genome shotgun (WGS) entry which is preliminary data.</text>
</comment>
<feature type="domain" description="Bacterial surface antigen (D15)" evidence="3">
    <location>
        <begin position="102"/>
        <end position="237"/>
    </location>
</feature>
<dbReference type="Gene3D" id="2.40.160.50">
    <property type="entry name" value="membrane protein fhac: a member of the omp85/tpsb transporter family"/>
    <property type="match status" value="1"/>
</dbReference>
<proteinExistence type="predicted"/>
<dbReference type="AlphaFoldDB" id="X0YJU7"/>
<evidence type="ECO:0000256" key="2">
    <source>
        <dbReference type="ARBA" id="ARBA00023136"/>
    </source>
</evidence>
<evidence type="ECO:0000313" key="4">
    <source>
        <dbReference type="EMBL" id="GAG48843.1"/>
    </source>
</evidence>
<name>X0YJU7_9ZZZZ</name>
<accession>X0YJU7</accession>
<comment type="subcellular location">
    <subcellularLocation>
        <location evidence="1">Membrane</location>
    </subcellularLocation>
</comment>
<feature type="non-terminal residue" evidence="4">
    <location>
        <position position="238"/>
    </location>
</feature>
<reference evidence="4" key="1">
    <citation type="journal article" date="2014" name="Front. Microbiol.">
        <title>High frequency of phylogenetically diverse reductive dehalogenase-homologous genes in deep subseafloor sedimentary metagenomes.</title>
        <authorList>
            <person name="Kawai M."/>
            <person name="Futagami T."/>
            <person name="Toyoda A."/>
            <person name="Takaki Y."/>
            <person name="Nishi S."/>
            <person name="Hori S."/>
            <person name="Arai W."/>
            <person name="Tsubouchi T."/>
            <person name="Morono Y."/>
            <person name="Uchiyama I."/>
            <person name="Ito T."/>
            <person name="Fujiyama A."/>
            <person name="Inagaki F."/>
            <person name="Takami H."/>
        </authorList>
    </citation>
    <scope>NUCLEOTIDE SEQUENCE</scope>
    <source>
        <strain evidence="4">Expedition CK06-06</strain>
    </source>
</reference>
<protein>
    <recommendedName>
        <fullName evidence="3">Bacterial surface antigen (D15) domain-containing protein</fullName>
    </recommendedName>
</protein>